<sequence>TDTRYNYLLSVWTSGWTVTEAQRYQLAQECTFKKLYVLLLGAPGSGKNYTFTVRQEGASPASGLVVVIADAATSGNDTVNTISIADGDSVGIEVNPGSTPATVGAIWGLVCNVAVPPTVTSQAFTAKEDTTATGNGNITFDGGENCDIRGYVWDLASQGAPGNVAPGSSGYANDVAEGGSFGEGAFTSSLTGLPTGDTIYGRAYAHNSKGYAYGAEVNFLTKPAAATNVAATSNQTDKVTVTWTKSTGASGYKVYEGANLLDTLGDVATYDDSAAPAGSIDNAGTATASDGTAVSYVTLSLASESTANGAARTYKVVAFNATGDADDSATDPGNRTVGAITYQWQRSAADSDADYSNISGGTTDPYNDTSAPSNGIGRYFQCILISTDASNTPQTSTSDRGYTEGVTDNISLSDAAVPDRILNPALTDNVALSDTSASQVILVGVLTDNISLSDAASAEVIFTSVVADNIKLSDTLLDNIITTLALTDNISLSDATAVIRVISETLTDNIALSDFALFTLKRIRAMSDFTGRDLSDITLRDLK</sequence>
<dbReference type="Gene3D" id="2.60.40.10">
    <property type="entry name" value="Immunoglobulins"/>
    <property type="match status" value="1"/>
</dbReference>
<organism evidence="1">
    <name type="scientific">marine sediment metagenome</name>
    <dbReference type="NCBI Taxonomy" id="412755"/>
    <lineage>
        <taxon>unclassified sequences</taxon>
        <taxon>metagenomes</taxon>
        <taxon>ecological metagenomes</taxon>
    </lineage>
</organism>
<dbReference type="InterPro" id="IPR013783">
    <property type="entry name" value="Ig-like_fold"/>
</dbReference>
<gene>
    <name evidence="1" type="ORF">LCGC14_2244080</name>
</gene>
<proteinExistence type="predicted"/>
<name>A0A0F9FH33_9ZZZZ</name>
<evidence type="ECO:0000313" key="1">
    <source>
        <dbReference type="EMBL" id="KKL56570.1"/>
    </source>
</evidence>
<dbReference type="AlphaFoldDB" id="A0A0F9FH33"/>
<feature type="non-terminal residue" evidence="1">
    <location>
        <position position="1"/>
    </location>
</feature>
<comment type="caution">
    <text evidence="1">The sequence shown here is derived from an EMBL/GenBank/DDBJ whole genome shotgun (WGS) entry which is preliminary data.</text>
</comment>
<protein>
    <recommendedName>
        <fullName evidence="2">Fibronectin type-III domain-containing protein</fullName>
    </recommendedName>
</protein>
<accession>A0A0F9FH33</accession>
<reference evidence="1" key="1">
    <citation type="journal article" date="2015" name="Nature">
        <title>Complex archaea that bridge the gap between prokaryotes and eukaryotes.</title>
        <authorList>
            <person name="Spang A."/>
            <person name="Saw J.H."/>
            <person name="Jorgensen S.L."/>
            <person name="Zaremba-Niedzwiedzka K."/>
            <person name="Martijn J."/>
            <person name="Lind A.E."/>
            <person name="van Eijk R."/>
            <person name="Schleper C."/>
            <person name="Guy L."/>
            <person name="Ettema T.J."/>
        </authorList>
    </citation>
    <scope>NUCLEOTIDE SEQUENCE</scope>
</reference>
<evidence type="ECO:0008006" key="2">
    <source>
        <dbReference type="Google" id="ProtNLM"/>
    </source>
</evidence>
<dbReference type="EMBL" id="LAZR01030447">
    <property type="protein sequence ID" value="KKL56570.1"/>
    <property type="molecule type" value="Genomic_DNA"/>
</dbReference>